<gene>
    <name evidence="1" type="ORF">AB205_0043180</name>
</gene>
<name>A0A2G9SA98_AQUCT</name>
<reference evidence="2" key="1">
    <citation type="journal article" date="2017" name="Nat. Commun.">
        <title>The North American bullfrog draft genome provides insight into hormonal regulation of long noncoding RNA.</title>
        <authorList>
            <person name="Hammond S.A."/>
            <person name="Warren R.L."/>
            <person name="Vandervalk B.P."/>
            <person name="Kucuk E."/>
            <person name="Khan H."/>
            <person name="Gibb E.A."/>
            <person name="Pandoh P."/>
            <person name="Kirk H."/>
            <person name="Zhao Y."/>
            <person name="Jones M."/>
            <person name="Mungall A.J."/>
            <person name="Coope R."/>
            <person name="Pleasance S."/>
            <person name="Moore R.A."/>
            <person name="Holt R.A."/>
            <person name="Round J.M."/>
            <person name="Ohora S."/>
            <person name="Walle B.V."/>
            <person name="Veldhoen N."/>
            <person name="Helbing C.C."/>
            <person name="Birol I."/>
        </authorList>
    </citation>
    <scope>NUCLEOTIDE SEQUENCE [LARGE SCALE GENOMIC DNA]</scope>
</reference>
<keyword evidence="2" id="KW-1185">Reference proteome</keyword>
<protein>
    <submittedName>
        <fullName evidence="1">Uncharacterized protein</fullName>
    </submittedName>
</protein>
<sequence length="137" mass="14841">MVLRLSCLCGRSRAKLRRFRGGPLLERARKKAGLSGGQDIQDSQSGIYHLPTTSLPATDGITFSPVRVRLVLEDSLPSGWHLHQVTLECPPEHLDTAVLVPTIPRDAVSNYIQALGEAVGIFAVEETGPVLVLLHAL</sequence>
<accession>A0A2G9SA98</accession>
<evidence type="ECO:0000313" key="1">
    <source>
        <dbReference type="EMBL" id="PIO36985.1"/>
    </source>
</evidence>
<organism evidence="1 2">
    <name type="scientific">Aquarana catesbeiana</name>
    <name type="common">American bullfrog</name>
    <name type="synonym">Rana catesbeiana</name>
    <dbReference type="NCBI Taxonomy" id="8400"/>
    <lineage>
        <taxon>Eukaryota</taxon>
        <taxon>Metazoa</taxon>
        <taxon>Chordata</taxon>
        <taxon>Craniata</taxon>
        <taxon>Vertebrata</taxon>
        <taxon>Euteleostomi</taxon>
        <taxon>Amphibia</taxon>
        <taxon>Batrachia</taxon>
        <taxon>Anura</taxon>
        <taxon>Neobatrachia</taxon>
        <taxon>Ranoidea</taxon>
        <taxon>Ranidae</taxon>
        <taxon>Aquarana</taxon>
    </lineage>
</organism>
<dbReference type="EMBL" id="KV926535">
    <property type="protein sequence ID" value="PIO36985.1"/>
    <property type="molecule type" value="Genomic_DNA"/>
</dbReference>
<dbReference type="Proteomes" id="UP000228934">
    <property type="component" value="Unassembled WGS sequence"/>
</dbReference>
<evidence type="ECO:0000313" key="2">
    <source>
        <dbReference type="Proteomes" id="UP000228934"/>
    </source>
</evidence>
<dbReference type="AlphaFoldDB" id="A0A2G9SA98"/>
<proteinExistence type="predicted"/>